<dbReference type="InterPro" id="IPR012994">
    <property type="entry name" value="YbgT_YccB"/>
</dbReference>
<keyword evidence="2" id="KW-1185">Reference proteome</keyword>
<dbReference type="PATRIC" id="fig|1778263.3.peg.250"/>
<accession>A0A143WTV4</accession>
<dbReference type="EMBL" id="LN999835">
    <property type="protein sequence ID" value="CUX97180.1"/>
    <property type="molecule type" value="Genomic_DNA"/>
</dbReference>
<keyword evidence="1" id="KW-0560">Oxidoreductase</keyword>
<dbReference type="OrthoDB" id="9806372at2"/>
<organism evidence="1 2">
    <name type="scientific">Candidatus Hoaglandella endobia</name>
    <dbReference type="NCBI Taxonomy" id="1778263"/>
    <lineage>
        <taxon>Bacteria</taxon>
        <taxon>Pseudomonadati</taxon>
        <taxon>Pseudomonadota</taxon>
        <taxon>Gammaproteobacteria</taxon>
        <taxon>Enterobacterales</taxon>
        <taxon>Enterobacteriaceae</taxon>
        <taxon>Candidatus Hoaglandella</taxon>
    </lineage>
</organism>
<proteinExistence type="predicted"/>
<sequence>MWYFAWILGTMLACTGGIISALTIDFFEDTTVVNSAVTEQR</sequence>
<protein>
    <submittedName>
        <fullName evidence="1">Cytochrome bd-I ubiquinol oxidase subunit X</fullName>
        <ecNumber evidence="1">1.10.3.10</ecNumber>
    </submittedName>
</protein>
<dbReference type="Proteomes" id="UP000095477">
    <property type="component" value="Chromosome I"/>
</dbReference>
<dbReference type="GO" id="GO:0016491">
    <property type="term" value="F:oxidoreductase activity"/>
    <property type="evidence" value="ECO:0007669"/>
    <property type="project" value="UniProtKB-KW"/>
</dbReference>
<name>A0A143WTV4_9ENTR</name>
<dbReference type="InterPro" id="IPR011724">
    <property type="entry name" value="Cyd_oper_YbgT"/>
</dbReference>
<dbReference type="STRING" id="1778263.TPER_HE00251"/>
<dbReference type="EC" id="1.10.3.10" evidence="1"/>
<reference evidence="2" key="1">
    <citation type="submission" date="2016-01" db="EMBL/GenBank/DDBJ databases">
        <authorList>
            <person name="Husnik F."/>
        </authorList>
    </citation>
    <scope>NUCLEOTIDE SEQUENCE [LARGE SCALE GENOMIC DNA]</scope>
</reference>
<dbReference type="AlphaFoldDB" id="A0A143WTV4"/>
<evidence type="ECO:0000313" key="1">
    <source>
        <dbReference type="EMBL" id="CUX97180.1"/>
    </source>
</evidence>
<evidence type="ECO:0000313" key="2">
    <source>
        <dbReference type="Proteomes" id="UP000095477"/>
    </source>
</evidence>
<dbReference type="RefSeq" id="WP_067567738.1">
    <property type="nucleotide sequence ID" value="NZ_LN999835.1"/>
</dbReference>
<dbReference type="KEGG" id="hed:TPER_HE00251"/>
<dbReference type="Pfam" id="PF08173">
    <property type="entry name" value="YbgT_YccB"/>
    <property type="match status" value="1"/>
</dbReference>
<gene>
    <name evidence="1" type="primary">cydX</name>
    <name evidence="1" type="ORF">TPER_HE00251</name>
</gene>
<dbReference type="NCBIfam" id="TIGR02106">
    <property type="entry name" value="cyd_oper_ybgT"/>
    <property type="match status" value="1"/>
</dbReference>